<protein>
    <recommendedName>
        <fullName evidence="1">Amidohydrolase 3 domain-containing protein</fullName>
    </recommendedName>
</protein>
<gene>
    <name evidence="2" type="ORF">ENV52_02890</name>
</gene>
<organism evidence="2">
    <name type="scientific">Desulfobacca acetoxidans</name>
    <dbReference type="NCBI Taxonomy" id="60893"/>
    <lineage>
        <taxon>Bacteria</taxon>
        <taxon>Pseudomonadati</taxon>
        <taxon>Thermodesulfobacteriota</taxon>
        <taxon>Desulfobaccia</taxon>
        <taxon>Desulfobaccales</taxon>
        <taxon>Desulfobaccaceae</taxon>
        <taxon>Desulfobacca</taxon>
    </lineage>
</organism>
<dbReference type="AlphaFoldDB" id="A0A7V6A1S8"/>
<dbReference type="SUPFAM" id="SSF51338">
    <property type="entry name" value="Composite domain of metallo-dependent hydrolases"/>
    <property type="match status" value="2"/>
</dbReference>
<name>A0A7V6A1S8_9BACT</name>
<dbReference type="GO" id="GO:0016810">
    <property type="term" value="F:hydrolase activity, acting on carbon-nitrogen (but not peptide) bonds"/>
    <property type="evidence" value="ECO:0007669"/>
    <property type="project" value="InterPro"/>
</dbReference>
<dbReference type="InterPro" id="IPR011059">
    <property type="entry name" value="Metal-dep_hydrolase_composite"/>
</dbReference>
<proteinExistence type="predicted"/>
<feature type="domain" description="Amidohydrolase 3" evidence="1">
    <location>
        <begin position="336"/>
        <end position="402"/>
    </location>
</feature>
<evidence type="ECO:0000259" key="1">
    <source>
        <dbReference type="Pfam" id="PF07969"/>
    </source>
</evidence>
<comment type="caution">
    <text evidence="2">The sequence shown here is derived from an EMBL/GenBank/DDBJ whole genome shotgun (WGS) entry which is preliminary data.</text>
</comment>
<accession>A0A7V6A1S8</accession>
<dbReference type="InterPro" id="IPR013108">
    <property type="entry name" value="Amidohydro_3"/>
</dbReference>
<dbReference type="Pfam" id="PF07969">
    <property type="entry name" value="Amidohydro_3"/>
    <property type="match status" value="1"/>
</dbReference>
<sequence length="456" mass="50837">MRVKIAGGRVFDPAQGWQGEVRDLYLDGDRIVPHLPRVEAVVDAKNLAVVAGGIDLRGQVATYGVNFLRLWGVIPSPEKLGEMYATLGYTHVHEPFLTLATAGYVHRELAALPVVDVSASLVINLRELDLWLREEDKQGEVAATLQFFLEKTRTLNFRVLEPWVRHRQKVYAHRNLSLEAALEILTRLAEKLQTTLMVETSPQVLQAELPEPQAFHLAALGPALETEELKEAALAHLERGASGDLGLLWPLAAPRKNGVPAMMDLGLSQSLDLGSPADKDRARRALSLALAVEHSRAAFSGAGAAQAGVAHYADFFAWLGDNQARQEFWGEEISPRRYSFPQWLMATRVLPARLLGLADRGRLAPGTRADVALFDWPEGSEERWPDQVKRCRMLIKAGTVVVENFQVVRPNITKTAWYRRTGAESTPLVDEVCRYRSFRPENLWAPVDLEAVWKEV</sequence>
<evidence type="ECO:0000313" key="2">
    <source>
        <dbReference type="EMBL" id="HHS28632.1"/>
    </source>
</evidence>
<dbReference type="EMBL" id="DTGR01000044">
    <property type="protein sequence ID" value="HHS28632.1"/>
    <property type="molecule type" value="Genomic_DNA"/>
</dbReference>
<reference evidence="2" key="1">
    <citation type="journal article" date="2020" name="mSystems">
        <title>Genome- and Community-Level Interaction Insights into Carbon Utilization and Element Cycling Functions of Hydrothermarchaeota in Hydrothermal Sediment.</title>
        <authorList>
            <person name="Zhou Z."/>
            <person name="Liu Y."/>
            <person name="Xu W."/>
            <person name="Pan J."/>
            <person name="Luo Z.H."/>
            <person name="Li M."/>
        </authorList>
    </citation>
    <scope>NUCLEOTIDE SEQUENCE [LARGE SCALE GENOMIC DNA]</scope>
    <source>
        <strain evidence="2">SpSt-767</strain>
    </source>
</reference>